<dbReference type="Gene3D" id="2.150.10.10">
    <property type="entry name" value="Serralysin-like metalloprotease, C-terminal"/>
    <property type="match status" value="4"/>
</dbReference>
<organism evidence="13 14">
    <name type="scientific">Pseudaquabacterium terrae</name>
    <dbReference type="NCBI Taxonomy" id="2732868"/>
    <lineage>
        <taxon>Bacteria</taxon>
        <taxon>Pseudomonadati</taxon>
        <taxon>Pseudomonadota</taxon>
        <taxon>Betaproteobacteria</taxon>
        <taxon>Burkholderiales</taxon>
        <taxon>Sphaerotilaceae</taxon>
        <taxon>Pseudaquabacterium</taxon>
    </lineage>
</organism>
<dbReference type="PROSITE" id="PS51829">
    <property type="entry name" value="P_HOMO_B"/>
    <property type="match status" value="1"/>
</dbReference>
<evidence type="ECO:0000256" key="7">
    <source>
        <dbReference type="ARBA" id="ARBA00022737"/>
    </source>
</evidence>
<dbReference type="Pfam" id="PF13205">
    <property type="entry name" value="Big_5"/>
    <property type="match status" value="1"/>
</dbReference>
<comment type="caution">
    <text evidence="13">The sequence shown here is derived from an EMBL/GenBank/DDBJ whole genome shotgun (WGS) entry which is preliminary data.</text>
</comment>
<feature type="active site" description="Charge relay system" evidence="11">
    <location>
        <position position="777"/>
    </location>
</feature>
<dbReference type="InterPro" id="IPR018511">
    <property type="entry name" value="Hemolysin-typ_Ca-bd_CS"/>
</dbReference>
<dbReference type="Proteomes" id="UP000737171">
    <property type="component" value="Unassembled WGS sequence"/>
</dbReference>
<dbReference type="InterPro" id="IPR003644">
    <property type="entry name" value="Calx_beta"/>
</dbReference>
<keyword evidence="8 11" id="KW-0378">Hydrolase</keyword>
<dbReference type="InterPro" id="IPR022398">
    <property type="entry name" value="Peptidase_S8_His-AS"/>
</dbReference>
<dbReference type="InterPro" id="IPR036852">
    <property type="entry name" value="Peptidase_S8/S53_dom_sf"/>
</dbReference>
<dbReference type="InterPro" id="IPR011049">
    <property type="entry name" value="Serralysin-like_metalloprot_C"/>
</dbReference>
<comment type="subcellular location">
    <subcellularLocation>
        <location evidence="2">Secreted</location>
    </subcellularLocation>
</comment>
<dbReference type="PROSITE" id="PS00138">
    <property type="entry name" value="SUBTILASE_SER"/>
    <property type="match status" value="1"/>
</dbReference>
<dbReference type="PROSITE" id="PS51892">
    <property type="entry name" value="SUBTILASE"/>
    <property type="match status" value="1"/>
</dbReference>
<evidence type="ECO:0000256" key="6">
    <source>
        <dbReference type="ARBA" id="ARBA00022729"/>
    </source>
</evidence>
<dbReference type="Gene3D" id="2.60.40.2030">
    <property type="match status" value="1"/>
</dbReference>
<evidence type="ECO:0000256" key="9">
    <source>
        <dbReference type="ARBA" id="ARBA00022825"/>
    </source>
</evidence>
<dbReference type="InterPro" id="IPR032812">
    <property type="entry name" value="SbsA_Ig"/>
</dbReference>
<evidence type="ECO:0000256" key="2">
    <source>
        <dbReference type="ARBA" id="ARBA00004613"/>
    </source>
</evidence>
<gene>
    <name evidence="13" type="ORF">HLB44_22850</name>
</gene>
<keyword evidence="5 11" id="KW-0645">Protease</keyword>
<dbReference type="InterPro" id="IPR038081">
    <property type="entry name" value="CalX-like_sf"/>
</dbReference>
<dbReference type="InterPro" id="IPR034182">
    <property type="entry name" value="Kexin/furin"/>
</dbReference>
<dbReference type="SUPFAM" id="SSF51120">
    <property type="entry name" value="beta-Roll"/>
    <property type="match status" value="3"/>
</dbReference>
<keyword evidence="4" id="KW-0964">Secreted</keyword>
<protein>
    <submittedName>
        <fullName evidence="13">S8 family serine peptidase</fullName>
    </submittedName>
</protein>
<dbReference type="EMBL" id="JABRWJ010000007">
    <property type="protein sequence ID" value="NRF69849.1"/>
    <property type="molecule type" value="Genomic_DNA"/>
</dbReference>
<dbReference type="PANTHER" id="PTHR42884">
    <property type="entry name" value="PROPROTEIN CONVERTASE SUBTILISIN/KEXIN-RELATED"/>
    <property type="match status" value="1"/>
</dbReference>
<dbReference type="Pfam" id="PF03160">
    <property type="entry name" value="Calx-beta"/>
    <property type="match status" value="1"/>
</dbReference>
<keyword evidence="6" id="KW-0732">Signal</keyword>
<dbReference type="InterPro" id="IPR015500">
    <property type="entry name" value="Peptidase_S8_subtilisin-rel"/>
</dbReference>
<sequence length="1293" mass="133903">MIDEMNGRAAAEAALRPLSGGLRFRFGPNALFDGTTDADDLYGTQADDTLNGRDGDDLLQGFGGDDLLDGGSGSDSSFYSDAVAGVVVDLGAGSASGGAGNDRLISIENAWGSSFDDRLLGGAGDNELYGGPGADHLDGGAGDDSLAGGEGDDTLVGGLGSDFADYSFAPGAVVVDLARGEARGADGHDTLSSIEDVFGSFFDDTLIGSSDRNLFIGSFGDDTIDGGGWEDYAGFASSLDTVDITHDPVTGWLTVSSDLDGTDRLRDVEVLFFGTDMVLASQFTTRSAPTPVHFSPANGTPDVRVGSDLVLTFNEPIQRGSGSIVLRDGAGAIVARFDAATSPQLSFDGSHLRIDPVQALKRDTAYFLDLGAGTVLDREGNPNAAHQDHGFRTRHDLELWLAEPVRAGEADGALRVEVTLSEASTQPVSVTLDMSGDGTAVPGTDLVGGSRALTFAPGQTRIVVDLPITDDAAFEPDEVFTLTLTRAIGATIGEASAEAVIVDDDSPFAALPSDPLLARQWHLYPDSGVNVLALWPEYDGRGVRVGVFDQGIDANHADLAGNVDQARGRRAADLQPGGQPVSSWDNHGTAVAGVIAAERDGSGAVGIAYGADLVSLYSALEADSTLTEIENAFNYALGLDVLNNSWGFAPQYYLDAPWAFFDNFDDPAFAGSGSALRRLAEEGRGGLGTIVVQSAGNSFEYGDDTNLHSFQNSRYVITVAATDYHGTAAGYSSPGASILVAAPGGDGSGGAGDILTTDRSGRSGYDGGDHVSIAGTSFSAPVVSGVVALMLQANPQLGYRDVQEILALSARITDAPHNDWRSNGASGWNGGGLHYDAQQHELGFGLVDAHGAVRLAETWRALPATAANAVEVSVGRNVPAAIPDGRSSVTQSVEVTQRLVVERIEVSCDIEHSYVGDLSLQLVSPSGTESWILSRPAQADESPYGTDQADVKFTFTSVLSLGESSLGRWSLTVFDNAAADVGTLRSWTLKLIGHADGADDVHVYTDEFGESAAAQPARALLSDAEGSDTLNAAAISSDSRIDLNPGARSRLDGQALTIAAGTQIETALGGDGDDALLGNALANTLRGMRGDDELIGRGGDDQLDGGAGIDLARYSGLRAAYTLTHEASGWRVADNQGSDGRDALLGIERIGFGDVSLALDTGRDGHAGETAQILRAVFGASSLTNRTYAGIGIELLDGGMRYDTLVAAALGTDTFVQLAGSRSNTDFVRLVYRNVVGIEAPAAELALYVGLLDSGAYSQAELAALACRADINTNSVELTGLADSGLAYLPSAG</sequence>
<comment type="cofactor">
    <cofactor evidence="1">
        <name>Ca(2+)</name>
        <dbReference type="ChEBI" id="CHEBI:29108"/>
    </cofactor>
</comment>
<dbReference type="RefSeq" id="WP_173127589.1">
    <property type="nucleotide sequence ID" value="NZ_JABRWJ010000007.1"/>
</dbReference>
<keyword evidence="10" id="KW-0106">Calcium</keyword>
<reference evidence="13 14" key="1">
    <citation type="submission" date="2020-05" db="EMBL/GenBank/DDBJ databases">
        <title>Aquincola sp. isolate from soil.</title>
        <authorList>
            <person name="Han J."/>
            <person name="Kim D.-U."/>
        </authorList>
    </citation>
    <scope>NUCLEOTIDE SEQUENCE [LARGE SCALE GENOMIC DNA]</scope>
    <source>
        <strain evidence="13 14">S2</strain>
    </source>
</reference>
<feature type="active site" description="Charge relay system" evidence="11">
    <location>
        <position position="587"/>
    </location>
</feature>
<dbReference type="Pfam" id="PF08548">
    <property type="entry name" value="Peptidase_M10_C"/>
    <property type="match status" value="1"/>
</dbReference>
<dbReference type="InterPro" id="IPR008979">
    <property type="entry name" value="Galactose-bd-like_sf"/>
</dbReference>
<evidence type="ECO:0000313" key="13">
    <source>
        <dbReference type="EMBL" id="NRF69849.1"/>
    </source>
</evidence>
<dbReference type="PRINTS" id="PR00723">
    <property type="entry name" value="SUBTILISIN"/>
</dbReference>
<dbReference type="SUPFAM" id="SSF52743">
    <property type="entry name" value="Subtilisin-like"/>
    <property type="match status" value="1"/>
</dbReference>
<dbReference type="PANTHER" id="PTHR42884:SF14">
    <property type="entry name" value="NEUROENDOCRINE CONVERTASE 1"/>
    <property type="match status" value="1"/>
</dbReference>
<evidence type="ECO:0000259" key="12">
    <source>
        <dbReference type="PROSITE" id="PS51829"/>
    </source>
</evidence>
<name>A0ABX2EMY4_9BURK</name>
<dbReference type="SMART" id="SM00237">
    <property type="entry name" value="Calx_beta"/>
    <property type="match status" value="1"/>
</dbReference>
<dbReference type="InterPro" id="IPR023828">
    <property type="entry name" value="Peptidase_S8_Ser-AS"/>
</dbReference>
<dbReference type="InterPro" id="IPR002884">
    <property type="entry name" value="P_dom"/>
</dbReference>
<dbReference type="Gene3D" id="2.60.120.260">
    <property type="entry name" value="Galactose-binding domain-like"/>
    <property type="match status" value="1"/>
</dbReference>
<dbReference type="Pfam" id="PF00082">
    <property type="entry name" value="Peptidase_S8"/>
    <property type="match status" value="1"/>
</dbReference>
<feature type="active site" description="Charge relay system" evidence="11">
    <location>
        <position position="549"/>
    </location>
</feature>
<dbReference type="Pfam" id="PF01483">
    <property type="entry name" value="P_proprotein"/>
    <property type="match status" value="1"/>
</dbReference>
<dbReference type="InterPro" id="IPR001343">
    <property type="entry name" value="Hemolysn_Ca-bd"/>
</dbReference>
<dbReference type="Pfam" id="PF00353">
    <property type="entry name" value="HemolysinCabind"/>
    <property type="match status" value="4"/>
</dbReference>
<comment type="similarity">
    <text evidence="3">Belongs to the peptidase S8 family. Furin subfamily.</text>
</comment>
<evidence type="ECO:0000256" key="1">
    <source>
        <dbReference type="ARBA" id="ARBA00001913"/>
    </source>
</evidence>
<evidence type="ECO:0000256" key="3">
    <source>
        <dbReference type="ARBA" id="ARBA00005325"/>
    </source>
</evidence>
<dbReference type="InterPro" id="IPR000209">
    <property type="entry name" value="Peptidase_S8/S53_dom"/>
</dbReference>
<evidence type="ECO:0000313" key="14">
    <source>
        <dbReference type="Proteomes" id="UP000737171"/>
    </source>
</evidence>
<dbReference type="SUPFAM" id="SSF49785">
    <property type="entry name" value="Galactose-binding domain-like"/>
    <property type="match status" value="1"/>
</dbReference>
<evidence type="ECO:0000256" key="8">
    <source>
        <dbReference type="ARBA" id="ARBA00022801"/>
    </source>
</evidence>
<evidence type="ECO:0000256" key="11">
    <source>
        <dbReference type="PROSITE-ProRule" id="PRU01240"/>
    </source>
</evidence>
<keyword evidence="14" id="KW-1185">Reference proteome</keyword>
<dbReference type="PROSITE" id="PS00330">
    <property type="entry name" value="HEMOLYSIN_CALCIUM"/>
    <property type="match status" value="4"/>
</dbReference>
<dbReference type="Gene3D" id="3.40.50.200">
    <property type="entry name" value="Peptidase S8/S53 domain"/>
    <property type="match status" value="1"/>
</dbReference>
<dbReference type="InterPro" id="IPR013858">
    <property type="entry name" value="Peptidase_M10B_C"/>
</dbReference>
<accession>A0ABX2EMY4</accession>
<dbReference type="PRINTS" id="PR00313">
    <property type="entry name" value="CABNDNGRPT"/>
</dbReference>
<evidence type="ECO:0000256" key="10">
    <source>
        <dbReference type="ARBA" id="ARBA00022837"/>
    </source>
</evidence>
<evidence type="ECO:0000256" key="4">
    <source>
        <dbReference type="ARBA" id="ARBA00022525"/>
    </source>
</evidence>
<evidence type="ECO:0000256" key="5">
    <source>
        <dbReference type="ARBA" id="ARBA00022670"/>
    </source>
</evidence>
<feature type="domain" description="P/Homo B" evidence="12">
    <location>
        <begin position="861"/>
        <end position="997"/>
    </location>
</feature>
<dbReference type="CDD" id="cd04059">
    <property type="entry name" value="Peptidases_S8_Protein_convertases_Kexins_Furin-like"/>
    <property type="match status" value="1"/>
</dbReference>
<dbReference type="PROSITE" id="PS00137">
    <property type="entry name" value="SUBTILASE_HIS"/>
    <property type="match status" value="1"/>
</dbReference>
<keyword evidence="9 11" id="KW-0720">Serine protease</keyword>
<keyword evidence="7" id="KW-0677">Repeat</keyword>
<dbReference type="SUPFAM" id="SSF141072">
    <property type="entry name" value="CalX-like"/>
    <property type="match status" value="1"/>
</dbReference>
<proteinExistence type="inferred from homology"/>